<evidence type="ECO:0000259" key="8">
    <source>
        <dbReference type="Pfam" id="PF00248"/>
    </source>
</evidence>
<keyword evidence="7" id="KW-0732">Signal</keyword>
<evidence type="ECO:0000313" key="10">
    <source>
        <dbReference type="Proteomes" id="UP001153636"/>
    </source>
</evidence>
<organism evidence="9 10">
    <name type="scientific">Psylliodes chrysocephalus</name>
    <dbReference type="NCBI Taxonomy" id="3402493"/>
    <lineage>
        <taxon>Eukaryota</taxon>
        <taxon>Metazoa</taxon>
        <taxon>Ecdysozoa</taxon>
        <taxon>Arthropoda</taxon>
        <taxon>Hexapoda</taxon>
        <taxon>Insecta</taxon>
        <taxon>Pterygota</taxon>
        <taxon>Neoptera</taxon>
        <taxon>Endopterygota</taxon>
        <taxon>Coleoptera</taxon>
        <taxon>Polyphaga</taxon>
        <taxon>Cucujiformia</taxon>
        <taxon>Chrysomeloidea</taxon>
        <taxon>Chrysomelidae</taxon>
        <taxon>Galerucinae</taxon>
        <taxon>Alticini</taxon>
        <taxon>Psylliodes</taxon>
    </lineage>
</organism>
<dbReference type="InterPro" id="IPR036812">
    <property type="entry name" value="NAD(P)_OxRdtase_dom_sf"/>
</dbReference>
<accession>A0A9P0CRJ6</accession>
<dbReference type="AlphaFoldDB" id="A0A9P0CRJ6"/>
<sequence length="317" mass="35942">MYLLGYYLVVLLTVVVTVRAGRNVRAKDLKVTLPSGDKMSMIGFGTGGINGVKTMTNILDDALSAGYRLIDAAAFYENEEDIGIALKELLPKHHLTRNDIFITSKLAPKKDLFGEHAYEALKQAIQRFGTDYIDLYLIHFPGYFPLPEPNMNFSALRDETWKQLVKGQKEGLVRNIGVSNYNIRQLKELLRNDHGVKPAINQVEWHPDYHQDELLKFCKKQGVALQAYFSLGGVNNKTVLLEKPEVKQIAIKLRKSPSQVLLKWALQQNVLVVPGSRTRKHMDQNLDLNFKIPEADMKILNNLKQAGRISMFPDIII</sequence>
<keyword evidence="10" id="KW-1185">Reference proteome</keyword>
<feature type="site" description="Lowers pKa of active site Tyr" evidence="6">
    <location>
        <position position="105"/>
    </location>
</feature>
<dbReference type="PIRSF" id="PIRSF000097">
    <property type="entry name" value="AKR"/>
    <property type="match status" value="1"/>
</dbReference>
<dbReference type="Gene3D" id="3.20.20.100">
    <property type="entry name" value="NADP-dependent oxidoreductase domain"/>
    <property type="match status" value="1"/>
</dbReference>
<dbReference type="PROSITE" id="PS00062">
    <property type="entry name" value="ALDOKETO_REDUCTASE_2"/>
    <property type="match status" value="1"/>
</dbReference>
<dbReference type="InterPro" id="IPR020471">
    <property type="entry name" value="AKR"/>
</dbReference>
<evidence type="ECO:0000256" key="1">
    <source>
        <dbReference type="ARBA" id="ARBA00007905"/>
    </source>
</evidence>
<dbReference type="GO" id="GO:0016616">
    <property type="term" value="F:oxidoreductase activity, acting on the CH-OH group of donors, NAD or NADP as acceptor"/>
    <property type="evidence" value="ECO:0007669"/>
    <property type="project" value="UniProtKB-ARBA"/>
</dbReference>
<dbReference type="EMBL" id="OV651815">
    <property type="protein sequence ID" value="CAH1108162.1"/>
    <property type="molecule type" value="Genomic_DNA"/>
</dbReference>
<proteinExistence type="inferred from homology"/>
<evidence type="ECO:0000256" key="4">
    <source>
        <dbReference type="PIRSR" id="PIRSR000097-1"/>
    </source>
</evidence>
<dbReference type="FunFam" id="3.20.20.100:FF:000002">
    <property type="entry name" value="2,5-diketo-D-gluconic acid reductase A"/>
    <property type="match status" value="1"/>
</dbReference>
<dbReference type="OrthoDB" id="416253at2759"/>
<feature type="signal peptide" evidence="7">
    <location>
        <begin position="1"/>
        <end position="20"/>
    </location>
</feature>
<comment type="similarity">
    <text evidence="1">Belongs to the aldo/keto reductase family.</text>
</comment>
<feature type="domain" description="NADP-dependent oxidoreductase" evidence="8">
    <location>
        <begin position="42"/>
        <end position="303"/>
    </location>
</feature>
<keyword evidence="2" id="KW-0521">NADP</keyword>
<dbReference type="PROSITE" id="PS00798">
    <property type="entry name" value="ALDOKETO_REDUCTASE_1"/>
    <property type="match status" value="1"/>
</dbReference>
<evidence type="ECO:0000256" key="5">
    <source>
        <dbReference type="PIRSR" id="PIRSR000097-2"/>
    </source>
</evidence>
<name>A0A9P0CRJ6_9CUCU</name>
<evidence type="ECO:0000313" key="9">
    <source>
        <dbReference type="EMBL" id="CAH1108162.1"/>
    </source>
</evidence>
<dbReference type="PRINTS" id="PR00069">
    <property type="entry name" value="ALDKETRDTASE"/>
</dbReference>
<evidence type="ECO:0000256" key="7">
    <source>
        <dbReference type="SAM" id="SignalP"/>
    </source>
</evidence>
<dbReference type="InterPro" id="IPR023210">
    <property type="entry name" value="NADP_OxRdtase_dom"/>
</dbReference>
<dbReference type="Pfam" id="PF00248">
    <property type="entry name" value="Aldo_ket_red"/>
    <property type="match status" value="1"/>
</dbReference>
<feature type="binding site" evidence="5">
    <location>
        <position position="139"/>
    </location>
    <ligand>
        <name>substrate</name>
    </ligand>
</feature>
<dbReference type="InterPro" id="IPR018170">
    <property type="entry name" value="Aldo/ket_reductase_CS"/>
</dbReference>
<gene>
    <name evidence="9" type="ORF">PSYICH_LOCUS8980</name>
</gene>
<evidence type="ECO:0000256" key="6">
    <source>
        <dbReference type="PIRSR" id="PIRSR000097-3"/>
    </source>
</evidence>
<feature type="active site" description="Proton donor" evidence="4">
    <location>
        <position position="76"/>
    </location>
</feature>
<protein>
    <recommendedName>
        <fullName evidence="8">NADP-dependent oxidoreductase domain-containing protein</fullName>
    </recommendedName>
</protein>
<keyword evidence="3" id="KW-0560">Oxidoreductase</keyword>
<evidence type="ECO:0000256" key="2">
    <source>
        <dbReference type="ARBA" id="ARBA00022857"/>
    </source>
</evidence>
<dbReference type="SUPFAM" id="SSF51430">
    <property type="entry name" value="NAD(P)-linked oxidoreductase"/>
    <property type="match status" value="1"/>
</dbReference>
<dbReference type="PANTHER" id="PTHR43827">
    <property type="entry name" value="2,5-DIKETO-D-GLUCONIC ACID REDUCTASE"/>
    <property type="match status" value="1"/>
</dbReference>
<reference evidence="9" key="1">
    <citation type="submission" date="2022-01" db="EMBL/GenBank/DDBJ databases">
        <authorList>
            <person name="King R."/>
        </authorList>
    </citation>
    <scope>NUCLEOTIDE SEQUENCE</scope>
</reference>
<dbReference type="Proteomes" id="UP001153636">
    <property type="component" value="Chromosome 3"/>
</dbReference>
<feature type="chain" id="PRO_5040453954" description="NADP-dependent oxidoreductase domain-containing protein" evidence="7">
    <location>
        <begin position="21"/>
        <end position="317"/>
    </location>
</feature>
<evidence type="ECO:0000256" key="3">
    <source>
        <dbReference type="ARBA" id="ARBA00023002"/>
    </source>
</evidence>
<dbReference type="PANTHER" id="PTHR43827:SF3">
    <property type="entry name" value="NADP-DEPENDENT OXIDOREDUCTASE DOMAIN-CONTAINING PROTEIN"/>
    <property type="match status" value="1"/>
</dbReference>